<dbReference type="Pfam" id="PF04361">
    <property type="entry name" value="DUF494"/>
    <property type="match status" value="1"/>
</dbReference>
<dbReference type="AlphaFoldDB" id="A0A1F6TJE1"/>
<protein>
    <recommendedName>
        <fullName evidence="1">Protein Smg homolog</fullName>
    </recommendedName>
</protein>
<proteinExistence type="inferred from homology"/>
<evidence type="ECO:0000313" key="2">
    <source>
        <dbReference type="EMBL" id="OGI45185.1"/>
    </source>
</evidence>
<dbReference type="EMBL" id="MFST01000014">
    <property type="protein sequence ID" value="OGI45185.1"/>
    <property type="molecule type" value="Genomic_DNA"/>
</dbReference>
<dbReference type="HAMAP" id="MF_00598">
    <property type="entry name" value="Smg"/>
    <property type="match status" value="1"/>
</dbReference>
<dbReference type="Proteomes" id="UP000179344">
    <property type="component" value="Unassembled WGS sequence"/>
</dbReference>
<comment type="caution">
    <text evidence="2">The sequence shown here is derived from an EMBL/GenBank/DDBJ whole genome shotgun (WGS) entry which is preliminary data.</text>
</comment>
<evidence type="ECO:0000313" key="3">
    <source>
        <dbReference type="Proteomes" id="UP000179344"/>
    </source>
</evidence>
<organism evidence="2 3">
    <name type="scientific">Candidatus Muproteobacteria bacterium RBG_16_65_31</name>
    <dbReference type="NCBI Taxonomy" id="1817759"/>
    <lineage>
        <taxon>Bacteria</taxon>
        <taxon>Pseudomonadati</taxon>
        <taxon>Pseudomonadota</taxon>
        <taxon>Candidatus Muproteobacteria</taxon>
    </lineage>
</organism>
<comment type="similarity">
    <text evidence="1">Belongs to the Smg family.</text>
</comment>
<reference evidence="2 3" key="1">
    <citation type="journal article" date="2016" name="Nat. Commun.">
        <title>Thousands of microbial genomes shed light on interconnected biogeochemical processes in an aquifer system.</title>
        <authorList>
            <person name="Anantharaman K."/>
            <person name="Brown C.T."/>
            <person name="Hug L.A."/>
            <person name="Sharon I."/>
            <person name="Castelle C.J."/>
            <person name="Probst A.J."/>
            <person name="Thomas B.C."/>
            <person name="Singh A."/>
            <person name="Wilkins M.J."/>
            <person name="Karaoz U."/>
            <person name="Brodie E.L."/>
            <person name="Williams K.H."/>
            <person name="Hubbard S.S."/>
            <person name="Banfield J.F."/>
        </authorList>
    </citation>
    <scope>NUCLEOTIDE SEQUENCE [LARGE SCALE GENOMIC DNA]</scope>
</reference>
<dbReference type="InterPro" id="IPR007456">
    <property type="entry name" value="Smg"/>
</dbReference>
<name>A0A1F6TJE1_9PROT</name>
<dbReference type="PANTHER" id="PTHR38692">
    <property type="entry name" value="PROTEIN SMG"/>
    <property type="match status" value="1"/>
</dbReference>
<dbReference type="PANTHER" id="PTHR38692:SF1">
    <property type="entry name" value="PROTEIN SMG"/>
    <property type="match status" value="1"/>
</dbReference>
<sequence>MKENVFDVLMYLFENYMEDGPEFHPDQETLATELTQAGFPKGEISKAFSWLEGLAALREQDNRLPLCGRADALRHYTAQEAEKLNPDCRGFILFMEQSGLLDTRTRELVIDRAMALEVEEIALEQLKWVILMVLFNQPGQEHAYALLEELVFDEMQGHLH</sequence>
<dbReference type="NCBIfam" id="NF002897">
    <property type="entry name" value="PRK03430.1"/>
    <property type="match status" value="1"/>
</dbReference>
<accession>A0A1F6TJE1</accession>
<gene>
    <name evidence="1" type="primary">smg</name>
    <name evidence="2" type="ORF">A2V92_01020</name>
</gene>
<evidence type="ECO:0000256" key="1">
    <source>
        <dbReference type="HAMAP-Rule" id="MF_00598"/>
    </source>
</evidence>